<evidence type="ECO:0000256" key="1">
    <source>
        <dbReference type="SAM" id="MobiDB-lite"/>
    </source>
</evidence>
<accession>A0ABQ5AN33</accession>
<protein>
    <submittedName>
        <fullName evidence="2">Uncharacterized protein</fullName>
    </submittedName>
</protein>
<name>A0ABQ5AN33_9ASTR</name>
<reference evidence="2" key="2">
    <citation type="submission" date="2022-01" db="EMBL/GenBank/DDBJ databases">
        <authorList>
            <person name="Yamashiro T."/>
            <person name="Shiraishi A."/>
            <person name="Satake H."/>
            <person name="Nakayama K."/>
        </authorList>
    </citation>
    <scope>NUCLEOTIDE SEQUENCE</scope>
</reference>
<evidence type="ECO:0000313" key="3">
    <source>
        <dbReference type="Proteomes" id="UP001151760"/>
    </source>
</evidence>
<gene>
    <name evidence="2" type="ORF">Tco_0824321</name>
</gene>
<evidence type="ECO:0000313" key="2">
    <source>
        <dbReference type="EMBL" id="GJT03152.1"/>
    </source>
</evidence>
<keyword evidence="3" id="KW-1185">Reference proteome</keyword>
<reference evidence="2" key="1">
    <citation type="journal article" date="2022" name="Int. J. Mol. Sci.">
        <title>Draft Genome of Tanacetum Coccineum: Genomic Comparison of Closely Related Tanacetum-Family Plants.</title>
        <authorList>
            <person name="Yamashiro T."/>
            <person name="Shiraishi A."/>
            <person name="Nakayama K."/>
            <person name="Satake H."/>
        </authorList>
    </citation>
    <scope>NUCLEOTIDE SEQUENCE</scope>
</reference>
<sequence>MKRKLGRKESVSKQGRKNAKLRPTLDAFDDLDADLAHGMEYMDTKETVNKKGESTVSTVRPERVSTAGVTINTADPEISVVEPRTSPTTASIFNDEDVTMAQTLIKMKQEKAKESCKINLNLETSSNN</sequence>
<proteinExistence type="predicted"/>
<dbReference type="Proteomes" id="UP001151760">
    <property type="component" value="Unassembled WGS sequence"/>
</dbReference>
<feature type="region of interest" description="Disordered" evidence="1">
    <location>
        <begin position="1"/>
        <end position="22"/>
    </location>
</feature>
<comment type="caution">
    <text evidence="2">The sequence shown here is derived from an EMBL/GenBank/DDBJ whole genome shotgun (WGS) entry which is preliminary data.</text>
</comment>
<organism evidence="2 3">
    <name type="scientific">Tanacetum coccineum</name>
    <dbReference type="NCBI Taxonomy" id="301880"/>
    <lineage>
        <taxon>Eukaryota</taxon>
        <taxon>Viridiplantae</taxon>
        <taxon>Streptophyta</taxon>
        <taxon>Embryophyta</taxon>
        <taxon>Tracheophyta</taxon>
        <taxon>Spermatophyta</taxon>
        <taxon>Magnoliopsida</taxon>
        <taxon>eudicotyledons</taxon>
        <taxon>Gunneridae</taxon>
        <taxon>Pentapetalae</taxon>
        <taxon>asterids</taxon>
        <taxon>campanulids</taxon>
        <taxon>Asterales</taxon>
        <taxon>Asteraceae</taxon>
        <taxon>Asteroideae</taxon>
        <taxon>Anthemideae</taxon>
        <taxon>Anthemidinae</taxon>
        <taxon>Tanacetum</taxon>
    </lineage>
</organism>
<dbReference type="EMBL" id="BQNB010012403">
    <property type="protein sequence ID" value="GJT03152.1"/>
    <property type="molecule type" value="Genomic_DNA"/>
</dbReference>